<evidence type="ECO:0000256" key="1">
    <source>
        <dbReference type="SAM" id="MobiDB-lite"/>
    </source>
</evidence>
<organism evidence="2 3">
    <name type="scientific">Actinoplanes lobatus</name>
    <dbReference type="NCBI Taxonomy" id="113568"/>
    <lineage>
        <taxon>Bacteria</taxon>
        <taxon>Bacillati</taxon>
        <taxon>Actinomycetota</taxon>
        <taxon>Actinomycetes</taxon>
        <taxon>Micromonosporales</taxon>
        <taxon>Micromonosporaceae</taxon>
        <taxon>Actinoplanes</taxon>
    </lineage>
</organism>
<evidence type="ECO:0000313" key="3">
    <source>
        <dbReference type="Proteomes" id="UP000631312"/>
    </source>
</evidence>
<proteinExistence type="predicted"/>
<sequence>MSAHAGDVVIAYLVYSGGDRARGGFRVRPPGLTEPRMTIAVTGATAESGQPGRLGSETGTTHPR</sequence>
<dbReference type="EMBL" id="BOMP01000011">
    <property type="protein sequence ID" value="GIE37906.1"/>
    <property type="molecule type" value="Genomic_DNA"/>
</dbReference>
<name>A0ABQ4AAL2_9ACTN</name>
<reference evidence="2 3" key="1">
    <citation type="submission" date="2021-01" db="EMBL/GenBank/DDBJ databases">
        <title>Whole genome shotgun sequence of Actinoplanes lobatus NBRC 12513.</title>
        <authorList>
            <person name="Komaki H."/>
            <person name="Tamura T."/>
        </authorList>
    </citation>
    <scope>NUCLEOTIDE SEQUENCE [LARGE SCALE GENOMIC DNA]</scope>
    <source>
        <strain evidence="2 3">NBRC 12513</strain>
    </source>
</reference>
<evidence type="ECO:0000313" key="2">
    <source>
        <dbReference type="EMBL" id="GIE37906.1"/>
    </source>
</evidence>
<feature type="region of interest" description="Disordered" evidence="1">
    <location>
        <begin position="42"/>
        <end position="64"/>
    </location>
</feature>
<keyword evidence="3" id="KW-1185">Reference proteome</keyword>
<protein>
    <submittedName>
        <fullName evidence="2">Uncharacterized protein</fullName>
    </submittedName>
</protein>
<accession>A0ABQ4AAL2</accession>
<dbReference type="Proteomes" id="UP000631312">
    <property type="component" value="Unassembled WGS sequence"/>
</dbReference>
<gene>
    <name evidence="2" type="ORF">Alo02nite_08040</name>
</gene>
<comment type="caution">
    <text evidence="2">The sequence shown here is derived from an EMBL/GenBank/DDBJ whole genome shotgun (WGS) entry which is preliminary data.</text>
</comment>